<keyword evidence="2" id="KW-0009">Actin-binding</keyword>
<keyword evidence="5" id="KW-1185">Reference proteome</keyword>
<evidence type="ECO:0000256" key="3">
    <source>
        <dbReference type="SAM" id="MobiDB-lite"/>
    </source>
</evidence>
<organism evidence="4 5">
    <name type="scientific">Geodia barretti</name>
    <name type="common">Barrett's horny sponge</name>
    <dbReference type="NCBI Taxonomy" id="519541"/>
    <lineage>
        <taxon>Eukaryota</taxon>
        <taxon>Metazoa</taxon>
        <taxon>Porifera</taxon>
        <taxon>Demospongiae</taxon>
        <taxon>Heteroscleromorpha</taxon>
        <taxon>Tetractinellida</taxon>
        <taxon>Astrophorina</taxon>
        <taxon>Geodiidae</taxon>
        <taxon>Geodia</taxon>
    </lineage>
</organism>
<keyword evidence="2" id="KW-0963">Cytoplasm</keyword>
<dbReference type="GO" id="GO:2000601">
    <property type="term" value="P:positive regulation of Arp2/3 complex-mediated actin nucleation"/>
    <property type="evidence" value="ECO:0007669"/>
    <property type="project" value="TreeGrafter"/>
</dbReference>
<evidence type="ECO:0000256" key="2">
    <source>
        <dbReference type="RuleBase" id="RU367034"/>
    </source>
</evidence>
<comment type="caution">
    <text evidence="4">The sequence shown here is derived from an EMBL/GenBank/DDBJ whole genome shotgun (WGS) entry which is preliminary data.</text>
</comment>
<comment type="subcellular location">
    <subcellularLocation>
        <location evidence="2">Cytoplasm</location>
        <location evidence="2">Cytoskeleton</location>
    </subcellularLocation>
</comment>
<protein>
    <recommendedName>
        <fullName evidence="2">Wiskott-Aldrich syndrome protein family member</fullName>
        <shortName evidence="2">WASP family protein member</shortName>
    </recommendedName>
</protein>
<dbReference type="Gene3D" id="6.10.280.150">
    <property type="match status" value="1"/>
</dbReference>
<name>A0AA35U015_GEOBA</name>
<dbReference type="GO" id="GO:0030036">
    <property type="term" value="P:actin cytoskeleton organization"/>
    <property type="evidence" value="ECO:0007669"/>
    <property type="project" value="UniProtKB-UniRule"/>
</dbReference>
<comment type="similarity">
    <text evidence="1 2">Belongs to the SCAR/WAVE family.</text>
</comment>
<dbReference type="GO" id="GO:0031209">
    <property type="term" value="C:SCAR complex"/>
    <property type="evidence" value="ECO:0007669"/>
    <property type="project" value="TreeGrafter"/>
</dbReference>
<dbReference type="PANTHER" id="PTHR12902">
    <property type="entry name" value="WASP-1"/>
    <property type="match status" value="1"/>
</dbReference>
<dbReference type="InterPro" id="IPR028288">
    <property type="entry name" value="SCAR/WAVE_fam"/>
</dbReference>
<dbReference type="GO" id="GO:0034237">
    <property type="term" value="F:protein kinase A regulatory subunit binding"/>
    <property type="evidence" value="ECO:0007669"/>
    <property type="project" value="TreeGrafter"/>
</dbReference>
<comment type="function">
    <text evidence="2">Downstream effector molecule involved in the transmission of signals from tyrosine kinase receptors and small GTPases to the actin cytoskeleton. Promotes formation of actin filaments. Part of the WAVE complex that regulates lamellipodia formation. The WAVE complex regulates actin filament reorganization via its interaction with the Arp2/3 complex.</text>
</comment>
<evidence type="ECO:0000313" key="4">
    <source>
        <dbReference type="EMBL" id="CAI8057138.1"/>
    </source>
</evidence>
<evidence type="ECO:0000256" key="1">
    <source>
        <dbReference type="ARBA" id="ARBA00006993"/>
    </source>
</evidence>
<dbReference type="EMBL" id="CASHTH010004423">
    <property type="protein sequence ID" value="CAI8057138.1"/>
    <property type="molecule type" value="Genomic_DNA"/>
</dbReference>
<gene>
    <name evidence="4" type="ORF">GBAR_LOCUS31125</name>
</gene>
<dbReference type="Proteomes" id="UP001174909">
    <property type="component" value="Unassembled WGS sequence"/>
</dbReference>
<comment type="subunit">
    <text evidence="2">Binds actin and the Arp2/3 complex.</text>
</comment>
<accession>A0AA35U015</accession>
<keyword evidence="2" id="KW-0206">Cytoskeleton</keyword>
<proteinExistence type="inferred from homology"/>
<feature type="region of interest" description="Disordered" evidence="3">
    <location>
        <begin position="171"/>
        <end position="196"/>
    </location>
</feature>
<dbReference type="GO" id="GO:0005856">
    <property type="term" value="C:cytoskeleton"/>
    <property type="evidence" value="ECO:0007669"/>
    <property type="project" value="UniProtKB-SubCell"/>
</dbReference>
<dbReference type="PANTHER" id="PTHR12902:SF1">
    <property type="entry name" value="WISKOTT-ALDRICH SYNDROME PROTEIN FAMILY MEMBER"/>
    <property type="match status" value="1"/>
</dbReference>
<dbReference type="GO" id="GO:0003779">
    <property type="term" value="F:actin binding"/>
    <property type="evidence" value="ECO:0007669"/>
    <property type="project" value="UniProtKB-UniRule"/>
</dbReference>
<evidence type="ECO:0000313" key="5">
    <source>
        <dbReference type="Proteomes" id="UP001174909"/>
    </source>
</evidence>
<sequence length="270" mass="30017">MPLVKRAVEPVFVSRATLSSKIKNELEGVVVNTLAGLIKQLSSVSRHAENLFGDLVNEANGIYLRTVSLSGRVAGLQDKIQTLDSVGKEDMRIEDSNVRVFKSTNKEEQQILDRGTLPTALQEVYRSCNAPPALSHLSQYRDDGKDGLKFYTNPDYFFELWAKEQTKQIEKKQKKKAKGARKKKESKKKKVKAVQKKQYAGVDKEFMEQAHLKQGPGDIIIGTPPTTRHSTEIHMREAPPAAPPPPQPLSHAQMAAPTVPPPPHARALLI</sequence>
<feature type="non-terminal residue" evidence="4">
    <location>
        <position position="1"/>
    </location>
</feature>
<feature type="region of interest" description="Disordered" evidence="3">
    <location>
        <begin position="215"/>
        <end position="270"/>
    </location>
</feature>
<reference evidence="4" key="1">
    <citation type="submission" date="2023-03" db="EMBL/GenBank/DDBJ databases">
        <authorList>
            <person name="Steffen K."/>
            <person name="Cardenas P."/>
        </authorList>
    </citation>
    <scope>NUCLEOTIDE SEQUENCE</scope>
</reference>
<dbReference type="Gene3D" id="1.20.5.340">
    <property type="match status" value="1"/>
</dbReference>
<dbReference type="AlphaFoldDB" id="A0AA35U015"/>
<feature type="compositionally biased region" description="Basic residues" evidence="3">
    <location>
        <begin position="172"/>
        <end position="195"/>
    </location>
</feature>
<dbReference type="GO" id="GO:0071933">
    <property type="term" value="F:Arp2/3 complex binding"/>
    <property type="evidence" value="ECO:0007669"/>
    <property type="project" value="TreeGrafter"/>
</dbReference>